<dbReference type="PANTHER" id="PTHR11735">
    <property type="entry name" value="TRNA N6-ADENOSINE THREONYLCARBAMOYLTRANSFERASE"/>
    <property type="match status" value="1"/>
</dbReference>
<protein>
    <submittedName>
        <fullName evidence="2">tRNA threonylcarbamoyladenosine biosynthesis protein TsaB</fullName>
    </submittedName>
</protein>
<dbReference type="RefSeq" id="WP_072630884.1">
    <property type="nucleotide sequence ID" value="NZ_MLCB01000143.1"/>
</dbReference>
<evidence type="ECO:0000259" key="1">
    <source>
        <dbReference type="Pfam" id="PF00814"/>
    </source>
</evidence>
<dbReference type="InterPro" id="IPR022496">
    <property type="entry name" value="T6A_TsaB"/>
</dbReference>
<accession>A0A1L9NVU9</accession>
<dbReference type="STRING" id="696762.PFRI_23300"/>
<dbReference type="AlphaFoldDB" id="A0A1L9NVU9"/>
<dbReference type="PANTHER" id="PTHR11735:SF11">
    <property type="entry name" value="TRNA THREONYLCARBAMOYLADENOSINE BIOSYNTHESIS PROTEIN TSAB"/>
    <property type="match status" value="1"/>
</dbReference>
<dbReference type="Gene3D" id="3.30.420.40">
    <property type="match status" value="2"/>
</dbReference>
<reference evidence="2 3" key="1">
    <citation type="submission" date="2016-10" db="EMBL/GenBank/DDBJ databases">
        <title>Genome sequence of Planktotalea frisia SH6-1.</title>
        <authorList>
            <person name="Poehlein A."/>
            <person name="Bakenhus I."/>
            <person name="Voget S."/>
            <person name="Brinkhoff T."/>
            <person name="Simon M."/>
        </authorList>
    </citation>
    <scope>NUCLEOTIDE SEQUENCE [LARGE SCALE GENOMIC DNA]</scope>
    <source>
        <strain evidence="2 3">SH6-1</strain>
    </source>
</reference>
<name>A0A1L9NVU9_9RHOB</name>
<proteinExistence type="predicted"/>
<sequence>MIVLGFDTSAAHVAAALLRDGEIIATAREEMSRGQAERLMVLLEELLAQNTHVWSDLDAIGVGVGPGNFTGIRVSVSAARGLALGLGIPAIGVNRFDVIKSAFGEAGVPCVSAPQDKVYVKETDKEPRLIALDHAQMLGQPLVFEPEDFNPAATIARLAAMQIGEAHPRPAPLYIKSADAAPARDAPPRIVP</sequence>
<dbReference type="GO" id="GO:0002949">
    <property type="term" value="P:tRNA threonylcarbamoyladenosine modification"/>
    <property type="evidence" value="ECO:0007669"/>
    <property type="project" value="InterPro"/>
</dbReference>
<dbReference type="GO" id="GO:0005829">
    <property type="term" value="C:cytosol"/>
    <property type="evidence" value="ECO:0007669"/>
    <property type="project" value="TreeGrafter"/>
</dbReference>
<dbReference type="InterPro" id="IPR043129">
    <property type="entry name" value="ATPase_NBD"/>
</dbReference>
<comment type="caution">
    <text evidence="2">The sequence shown here is derived from an EMBL/GenBank/DDBJ whole genome shotgun (WGS) entry which is preliminary data.</text>
</comment>
<dbReference type="SUPFAM" id="SSF53067">
    <property type="entry name" value="Actin-like ATPase domain"/>
    <property type="match status" value="1"/>
</dbReference>
<dbReference type="InterPro" id="IPR000905">
    <property type="entry name" value="Gcp-like_dom"/>
</dbReference>
<feature type="domain" description="Gcp-like" evidence="1">
    <location>
        <begin position="29"/>
        <end position="125"/>
    </location>
</feature>
<evidence type="ECO:0000313" key="2">
    <source>
        <dbReference type="EMBL" id="OJI93430.1"/>
    </source>
</evidence>
<keyword evidence="3" id="KW-1185">Reference proteome</keyword>
<evidence type="ECO:0000313" key="3">
    <source>
        <dbReference type="Proteomes" id="UP000184514"/>
    </source>
</evidence>
<dbReference type="Pfam" id="PF00814">
    <property type="entry name" value="TsaD"/>
    <property type="match status" value="1"/>
</dbReference>
<dbReference type="OrthoDB" id="9809995at2"/>
<organism evidence="2 3">
    <name type="scientific">Planktotalea frisia</name>
    <dbReference type="NCBI Taxonomy" id="696762"/>
    <lineage>
        <taxon>Bacteria</taxon>
        <taxon>Pseudomonadati</taxon>
        <taxon>Pseudomonadota</taxon>
        <taxon>Alphaproteobacteria</taxon>
        <taxon>Rhodobacterales</taxon>
        <taxon>Paracoccaceae</taxon>
        <taxon>Planktotalea</taxon>
    </lineage>
</organism>
<gene>
    <name evidence="2" type="primary">tsaB</name>
    <name evidence="2" type="ORF">PFRI_23300</name>
</gene>
<dbReference type="NCBIfam" id="TIGR03725">
    <property type="entry name" value="T6A_YeaZ"/>
    <property type="match status" value="1"/>
</dbReference>
<dbReference type="EMBL" id="MLCB01000143">
    <property type="protein sequence ID" value="OJI93430.1"/>
    <property type="molecule type" value="Genomic_DNA"/>
</dbReference>
<dbReference type="Proteomes" id="UP000184514">
    <property type="component" value="Unassembled WGS sequence"/>
</dbReference>